<comment type="caution">
    <text evidence="5">The sequence shown here is derived from an EMBL/GenBank/DDBJ whole genome shotgun (WGS) entry which is preliminary data.</text>
</comment>
<dbReference type="SUPFAM" id="SSF46785">
    <property type="entry name" value="Winged helix' DNA-binding domain"/>
    <property type="match status" value="1"/>
</dbReference>
<evidence type="ECO:0000256" key="1">
    <source>
        <dbReference type="ARBA" id="ARBA00023015"/>
    </source>
</evidence>
<protein>
    <submittedName>
        <fullName evidence="5">GntR family transcriptional regulator</fullName>
    </submittedName>
</protein>
<dbReference type="InterPro" id="IPR000524">
    <property type="entry name" value="Tscrpt_reg_HTH_GntR"/>
</dbReference>
<evidence type="ECO:0000256" key="3">
    <source>
        <dbReference type="ARBA" id="ARBA00023163"/>
    </source>
</evidence>
<evidence type="ECO:0000259" key="4">
    <source>
        <dbReference type="PROSITE" id="PS50949"/>
    </source>
</evidence>
<accession>A0A2W2FBB7</accession>
<dbReference type="Gene3D" id="1.10.10.10">
    <property type="entry name" value="Winged helix-like DNA-binding domain superfamily/Winged helix DNA-binding domain"/>
    <property type="match status" value="1"/>
</dbReference>
<dbReference type="Pfam" id="PF00392">
    <property type="entry name" value="GntR"/>
    <property type="match status" value="1"/>
</dbReference>
<keyword evidence="6" id="KW-1185">Reference proteome</keyword>
<dbReference type="PANTHER" id="PTHR38445:SF10">
    <property type="entry name" value="GNTR-FAMILY TRANSCRIPTIONAL REGULATOR"/>
    <property type="match status" value="1"/>
</dbReference>
<dbReference type="EMBL" id="POUA01000425">
    <property type="protein sequence ID" value="PZG26939.1"/>
    <property type="molecule type" value="Genomic_DNA"/>
</dbReference>
<keyword evidence="3" id="KW-0804">Transcription</keyword>
<organism evidence="5 6">
    <name type="scientific">Spongiactinospora gelatinilytica</name>
    <dbReference type="NCBI Taxonomy" id="2666298"/>
    <lineage>
        <taxon>Bacteria</taxon>
        <taxon>Bacillati</taxon>
        <taxon>Actinomycetota</taxon>
        <taxon>Actinomycetes</taxon>
        <taxon>Streptosporangiales</taxon>
        <taxon>Streptosporangiaceae</taxon>
        <taxon>Spongiactinospora</taxon>
    </lineage>
</organism>
<dbReference type="PROSITE" id="PS50949">
    <property type="entry name" value="HTH_GNTR"/>
    <property type="match status" value="1"/>
</dbReference>
<evidence type="ECO:0000256" key="2">
    <source>
        <dbReference type="ARBA" id="ARBA00023125"/>
    </source>
</evidence>
<dbReference type="SMART" id="SM00345">
    <property type="entry name" value="HTH_GNTR"/>
    <property type="match status" value="1"/>
</dbReference>
<dbReference type="CDD" id="cd07377">
    <property type="entry name" value="WHTH_GntR"/>
    <property type="match status" value="1"/>
</dbReference>
<dbReference type="InterPro" id="IPR036388">
    <property type="entry name" value="WH-like_DNA-bd_sf"/>
</dbReference>
<evidence type="ECO:0000313" key="5">
    <source>
        <dbReference type="EMBL" id="PZG26939.1"/>
    </source>
</evidence>
<dbReference type="InterPro" id="IPR036390">
    <property type="entry name" value="WH_DNA-bd_sf"/>
</dbReference>
<proteinExistence type="predicted"/>
<feature type="domain" description="HTH gntR-type" evidence="4">
    <location>
        <begin position="6"/>
        <end position="74"/>
    </location>
</feature>
<sequence length="122" mass="13753">MFDDRSPIYRQIADKIKTDVLNGVLAGDEQVMSTNQYAAFYRINPATAAKAFQQLVDEGVLYKKRGIGMFVSPAARDLLREQRRKRFFTDVVDPMVAEAHAIGIPVTEIIERIGGHAREERA</sequence>
<dbReference type="AlphaFoldDB" id="A0A2W2FBB7"/>
<dbReference type="GO" id="GO:0003700">
    <property type="term" value="F:DNA-binding transcription factor activity"/>
    <property type="evidence" value="ECO:0007669"/>
    <property type="project" value="InterPro"/>
</dbReference>
<evidence type="ECO:0000313" key="6">
    <source>
        <dbReference type="Proteomes" id="UP000248544"/>
    </source>
</evidence>
<keyword evidence="2" id="KW-0238">DNA-binding</keyword>
<keyword evidence="1" id="KW-0805">Transcription regulation</keyword>
<gene>
    <name evidence="5" type="ORF">C1I98_33665</name>
</gene>
<name>A0A2W2FBB7_9ACTN</name>
<dbReference type="PANTHER" id="PTHR38445">
    <property type="entry name" value="HTH-TYPE TRANSCRIPTIONAL REPRESSOR YTRA"/>
    <property type="match status" value="1"/>
</dbReference>
<dbReference type="Proteomes" id="UP000248544">
    <property type="component" value="Unassembled WGS sequence"/>
</dbReference>
<dbReference type="GO" id="GO:0003677">
    <property type="term" value="F:DNA binding"/>
    <property type="evidence" value="ECO:0007669"/>
    <property type="project" value="UniProtKB-KW"/>
</dbReference>
<reference evidence="5 6" key="1">
    <citation type="submission" date="2018-01" db="EMBL/GenBank/DDBJ databases">
        <title>Draft genome sequence of Sphaerisporangium sp. 7K107.</title>
        <authorList>
            <person name="Sahin N."/>
            <person name="Saygin H."/>
            <person name="Ay H."/>
        </authorList>
    </citation>
    <scope>NUCLEOTIDE SEQUENCE [LARGE SCALE GENOMIC DNA]</scope>
    <source>
        <strain evidence="5 6">7K107</strain>
    </source>
</reference>
<dbReference type="RefSeq" id="WP_111171387.1">
    <property type="nucleotide sequence ID" value="NZ_POUA01000425.1"/>
</dbReference>